<name>A0A4D7CSV2_9ENTE</name>
<protein>
    <submittedName>
        <fullName evidence="1">Uncharacterized protein</fullName>
    </submittedName>
</protein>
<sequence length="67" mass="7808">MQWLINIMAAIVIVIVVLLVLAVICGCVMALYAKIKHGQPFFKTWWAKFKSVFFDLFLEALIPFNWF</sequence>
<dbReference type="KEGG" id="vao:FA707_10050"/>
<accession>A0A4D7CSV2</accession>
<dbReference type="EMBL" id="CP039712">
    <property type="protein sequence ID" value="QCI87249.1"/>
    <property type="molecule type" value="Genomic_DNA"/>
</dbReference>
<reference evidence="1 2" key="1">
    <citation type="submission" date="2019-04" db="EMBL/GenBank/DDBJ databases">
        <title>Vagococcus sp. nov., isolated from faeces of yaks (Bos grunniens).</title>
        <authorList>
            <person name="Ge Y."/>
        </authorList>
    </citation>
    <scope>NUCLEOTIDE SEQUENCE [LARGE SCALE GENOMIC DNA]</scope>
    <source>
        <strain evidence="1 2">MN-17</strain>
    </source>
</reference>
<dbReference type="AlphaFoldDB" id="A0A4D7CSV2"/>
<dbReference type="OrthoDB" id="9971888at2"/>
<proteinExistence type="predicted"/>
<gene>
    <name evidence="1" type="ORF">FA707_10050</name>
</gene>
<evidence type="ECO:0000313" key="2">
    <source>
        <dbReference type="Proteomes" id="UP000298615"/>
    </source>
</evidence>
<evidence type="ECO:0000313" key="1">
    <source>
        <dbReference type="EMBL" id="QCI87249.1"/>
    </source>
</evidence>
<dbReference type="RefSeq" id="WP_136954071.1">
    <property type="nucleotide sequence ID" value="NZ_CP039712.1"/>
</dbReference>
<organism evidence="1 2">
    <name type="scientific">Vagococcus zengguangii</name>
    <dbReference type="NCBI Taxonomy" id="2571750"/>
    <lineage>
        <taxon>Bacteria</taxon>
        <taxon>Bacillati</taxon>
        <taxon>Bacillota</taxon>
        <taxon>Bacilli</taxon>
        <taxon>Lactobacillales</taxon>
        <taxon>Enterococcaceae</taxon>
        <taxon>Vagococcus</taxon>
    </lineage>
</organism>
<dbReference type="Proteomes" id="UP000298615">
    <property type="component" value="Chromosome"/>
</dbReference>
<keyword evidence="2" id="KW-1185">Reference proteome</keyword>